<dbReference type="Proteomes" id="UP001189429">
    <property type="component" value="Unassembled WGS sequence"/>
</dbReference>
<accession>A0ABN9Q7L0</accession>
<feature type="non-terminal residue" evidence="1">
    <location>
        <position position="1"/>
    </location>
</feature>
<dbReference type="EMBL" id="CAUYUJ010002597">
    <property type="protein sequence ID" value="CAK0801496.1"/>
    <property type="molecule type" value="Genomic_DNA"/>
</dbReference>
<evidence type="ECO:0000313" key="1">
    <source>
        <dbReference type="EMBL" id="CAK0801496.1"/>
    </source>
</evidence>
<evidence type="ECO:0000313" key="2">
    <source>
        <dbReference type="Proteomes" id="UP001189429"/>
    </source>
</evidence>
<comment type="caution">
    <text evidence="1">The sequence shown here is derived from an EMBL/GenBank/DDBJ whole genome shotgun (WGS) entry which is preliminary data.</text>
</comment>
<sequence length="161" mass="18001">GLQVAFGRLAPCFHVALFQSSIRRALDGGKAAMAPEKSTDDLEDKPPTGGYAKTSMIVRIELPALSKAVQVHFALEPSKSKRVLDGLSDFVRDIPRKWNDELLDFDPDSSEKQLDSFRQGALADLDSWNTKVKAAEEWKRKVDNAAANMNKMRDAYYRETV</sequence>
<proteinExistence type="predicted"/>
<keyword evidence="2" id="KW-1185">Reference proteome</keyword>
<name>A0ABN9Q7L0_9DINO</name>
<gene>
    <name evidence="1" type="ORF">PCOR1329_LOCUS9355</name>
</gene>
<protein>
    <submittedName>
        <fullName evidence="1">Uncharacterized protein</fullName>
    </submittedName>
</protein>
<feature type="non-terminal residue" evidence="1">
    <location>
        <position position="161"/>
    </location>
</feature>
<reference evidence="1" key="1">
    <citation type="submission" date="2023-10" db="EMBL/GenBank/DDBJ databases">
        <authorList>
            <person name="Chen Y."/>
            <person name="Shah S."/>
            <person name="Dougan E. K."/>
            <person name="Thang M."/>
            <person name="Chan C."/>
        </authorList>
    </citation>
    <scope>NUCLEOTIDE SEQUENCE [LARGE SCALE GENOMIC DNA]</scope>
</reference>
<organism evidence="1 2">
    <name type="scientific">Prorocentrum cordatum</name>
    <dbReference type="NCBI Taxonomy" id="2364126"/>
    <lineage>
        <taxon>Eukaryota</taxon>
        <taxon>Sar</taxon>
        <taxon>Alveolata</taxon>
        <taxon>Dinophyceae</taxon>
        <taxon>Prorocentrales</taxon>
        <taxon>Prorocentraceae</taxon>
        <taxon>Prorocentrum</taxon>
    </lineage>
</organism>